<protein>
    <submittedName>
        <fullName evidence="1">Uncharacterized protein</fullName>
    </submittedName>
</protein>
<sequence>MKKYLLFIICLSISSCNSEDENLSIPTEFTFEYNLHESLPSNWVSDFNIIMENLNQIIPIKASSYFYELPIYAWNSDVNKPFKDKIGNATGASISGNGEKINGKYMVLEIPYQEFEWESMHRYSVIAHEYFHVYQMLSKNFFDGEIELKWLAEGGAASFESLYIQQYYSYNYFKMDQNRVDIAATNNPTIFETYDASKTQDSNYSSSVFMVLCLVKELKKVGFTEENAFKAIYNDFWVKDPKDNNWKNIFQEVFTFSVDQFYQSLTNYTNDINTVLPNENLKLQNIFSE</sequence>
<organism evidence="1">
    <name type="scientific">marine metagenome</name>
    <dbReference type="NCBI Taxonomy" id="408172"/>
    <lineage>
        <taxon>unclassified sequences</taxon>
        <taxon>metagenomes</taxon>
        <taxon>ecological metagenomes</taxon>
    </lineage>
</organism>
<accession>A0A382NT54</accession>
<proteinExistence type="predicted"/>
<reference evidence="1" key="1">
    <citation type="submission" date="2018-05" db="EMBL/GenBank/DDBJ databases">
        <authorList>
            <person name="Lanie J.A."/>
            <person name="Ng W.-L."/>
            <person name="Kazmierczak K.M."/>
            <person name="Andrzejewski T.M."/>
            <person name="Davidsen T.M."/>
            <person name="Wayne K.J."/>
            <person name="Tettelin H."/>
            <person name="Glass J.I."/>
            <person name="Rusch D."/>
            <person name="Podicherti R."/>
            <person name="Tsui H.-C.T."/>
            <person name="Winkler M.E."/>
        </authorList>
    </citation>
    <scope>NUCLEOTIDE SEQUENCE</scope>
</reference>
<dbReference type="AlphaFoldDB" id="A0A382NT54"/>
<dbReference type="PROSITE" id="PS51257">
    <property type="entry name" value="PROKAR_LIPOPROTEIN"/>
    <property type="match status" value="1"/>
</dbReference>
<dbReference type="EMBL" id="UINC01102597">
    <property type="protein sequence ID" value="SVC64344.1"/>
    <property type="molecule type" value="Genomic_DNA"/>
</dbReference>
<gene>
    <name evidence="1" type="ORF">METZ01_LOCUS317198</name>
</gene>
<evidence type="ECO:0000313" key="1">
    <source>
        <dbReference type="EMBL" id="SVC64344.1"/>
    </source>
</evidence>
<name>A0A382NT54_9ZZZZ</name>